<organism evidence="3 4">
    <name type="scientific">Papaver atlanticum</name>
    <dbReference type="NCBI Taxonomy" id="357466"/>
    <lineage>
        <taxon>Eukaryota</taxon>
        <taxon>Viridiplantae</taxon>
        <taxon>Streptophyta</taxon>
        <taxon>Embryophyta</taxon>
        <taxon>Tracheophyta</taxon>
        <taxon>Spermatophyta</taxon>
        <taxon>Magnoliopsida</taxon>
        <taxon>Ranunculales</taxon>
        <taxon>Papaveraceae</taxon>
        <taxon>Papaveroideae</taxon>
        <taxon>Papaver</taxon>
    </lineage>
</organism>
<dbReference type="AlphaFoldDB" id="A0AAD4T792"/>
<sequence>MDRKGCSEVEVASLPGVITGDDITNFNTCLTLNNDNTGIVGNPIFSIRLNNDIIVSEIISRLPVKSLMRFKCVSKHWLYMIEEDSYFIDLHLTRSKARPSLVYLIPLKDQQHSEIRCMGHDDVVLTADLYLEGIGRADIHTMREHKVLCMRYIIVGEVPNCLEEDGDDGFEVIEVCEILTLGDGSWRRIPEVPPYLRDSLPCAYVNGSIYWCTDMFIKRENWSNPSCIVAFDFGTEKFRDIQIPEFIQDQPLDPDKSFKGYIRLVELGSRLGILRRISAFISKLWIFDDQRYGNEKVDKTKSASSEIWIEETITLPFPWTRTLSLNVYPVVGTHQMILQTYQCADRYMNNVSLYSYH</sequence>
<dbReference type="InterPro" id="IPR013187">
    <property type="entry name" value="F-box-assoc_dom_typ3"/>
</dbReference>
<dbReference type="PANTHER" id="PTHR31111">
    <property type="entry name" value="BNAA05G37150D PROTEIN-RELATED"/>
    <property type="match status" value="1"/>
</dbReference>
<comment type="caution">
    <text evidence="3">The sequence shown here is derived from an EMBL/GenBank/DDBJ whole genome shotgun (WGS) entry which is preliminary data.</text>
</comment>
<proteinExistence type="predicted"/>
<evidence type="ECO:0008006" key="5">
    <source>
        <dbReference type="Google" id="ProtNLM"/>
    </source>
</evidence>
<dbReference type="InterPro" id="IPR017451">
    <property type="entry name" value="F-box-assoc_interact_dom"/>
</dbReference>
<dbReference type="EMBL" id="JAJJMB010005117">
    <property type="protein sequence ID" value="KAI3940768.1"/>
    <property type="molecule type" value="Genomic_DNA"/>
</dbReference>
<dbReference type="Pfam" id="PF00646">
    <property type="entry name" value="F-box"/>
    <property type="match status" value="1"/>
</dbReference>
<dbReference type="InterPro" id="IPR036047">
    <property type="entry name" value="F-box-like_dom_sf"/>
</dbReference>
<evidence type="ECO:0000313" key="3">
    <source>
        <dbReference type="EMBL" id="KAI3940768.1"/>
    </source>
</evidence>
<feature type="domain" description="F-box associated beta-propeller type 3" evidence="2">
    <location>
        <begin position="143"/>
        <end position="342"/>
    </location>
</feature>
<dbReference type="PANTHER" id="PTHR31111:SF138">
    <property type="entry name" value="F-BOX ASSOCIATED DOMAIN-CONTAINING PROTEIN"/>
    <property type="match status" value="1"/>
</dbReference>
<accession>A0AAD4T792</accession>
<name>A0AAD4T792_9MAGN</name>
<dbReference type="NCBIfam" id="TIGR01640">
    <property type="entry name" value="F_box_assoc_1"/>
    <property type="match status" value="1"/>
</dbReference>
<gene>
    <name evidence="3" type="ORF">MKW98_030087</name>
</gene>
<dbReference type="InterPro" id="IPR001810">
    <property type="entry name" value="F-box_dom"/>
</dbReference>
<keyword evidence="4" id="KW-1185">Reference proteome</keyword>
<protein>
    <recommendedName>
        <fullName evidence="5">F-box domain-containing protein</fullName>
    </recommendedName>
</protein>
<feature type="domain" description="F-box" evidence="1">
    <location>
        <begin position="54"/>
        <end position="83"/>
    </location>
</feature>
<reference evidence="3" key="1">
    <citation type="submission" date="2022-04" db="EMBL/GenBank/DDBJ databases">
        <title>A functionally conserved STORR gene fusion in Papaver species that diverged 16.8 million years ago.</title>
        <authorList>
            <person name="Catania T."/>
        </authorList>
    </citation>
    <scope>NUCLEOTIDE SEQUENCE</scope>
    <source>
        <strain evidence="3">S-188037</strain>
    </source>
</reference>
<dbReference type="Gene3D" id="1.20.1280.50">
    <property type="match status" value="1"/>
</dbReference>
<evidence type="ECO:0000259" key="2">
    <source>
        <dbReference type="Pfam" id="PF08268"/>
    </source>
</evidence>
<dbReference type="SUPFAM" id="SSF81383">
    <property type="entry name" value="F-box domain"/>
    <property type="match status" value="1"/>
</dbReference>
<evidence type="ECO:0000313" key="4">
    <source>
        <dbReference type="Proteomes" id="UP001202328"/>
    </source>
</evidence>
<dbReference type="Pfam" id="PF08268">
    <property type="entry name" value="FBA_3"/>
    <property type="match status" value="1"/>
</dbReference>
<dbReference type="Proteomes" id="UP001202328">
    <property type="component" value="Unassembled WGS sequence"/>
</dbReference>
<evidence type="ECO:0000259" key="1">
    <source>
        <dbReference type="Pfam" id="PF00646"/>
    </source>
</evidence>